<protein>
    <recommendedName>
        <fullName evidence="7">Transcription factor domain-containing protein</fullName>
    </recommendedName>
</protein>
<dbReference type="InterPro" id="IPR050987">
    <property type="entry name" value="AtrR-like"/>
</dbReference>
<keyword evidence="2" id="KW-0479">Metal-binding</keyword>
<dbReference type="EMBL" id="QEAP01000076">
    <property type="protein sequence ID" value="TPX75574.1"/>
    <property type="molecule type" value="Genomic_DNA"/>
</dbReference>
<evidence type="ECO:0000256" key="1">
    <source>
        <dbReference type="ARBA" id="ARBA00004123"/>
    </source>
</evidence>
<organism evidence="5 6">
    <name type="scientific">Chytriomyces confervae</name>
    <dbReference type="NCBI Taxonomy" id="246404"/>
    <lineage>
        <taxon>Eukaryota</taxon>
        <taxon>Fungi</taxon>
        <taxon>Fungi incertae sedis</taxon>
        <taxon>Chytridiomycota</taxon>
        <taxon>Chytridiomycota incertae sedis</taxon>
        <taxon>Chytridiomycetes</taxon>
        <taxon>Chytridiales</taxon>
        <taxon>Chytriomycetaceae</taxon>
        <taxon>Chytriomyces</taxon>
    </lineage>
</organism>
<comment type="caution">
    <text evidence="5">The sequence shown here is derived from an EMBL/GenBank/DDBJ whole genome shotgun (WGS) entry which is preliminary data.</text>
</comment>
<dbReference type="Proteomes" id="UP000320333">
    <property type="component" value="Unassembled WGS sequence"/>
</dbReference>
<dbReference type="AlphaFoldDB" id="A0A507FH29"/>
<dbReference type="GO" id="GO:0005634">
    <property type="term" value="C:nucleus"/>
    <property type="evidence" value="ECO:0007669"/>
    <property type="project" value="UniProtKB-SubCell"/>
</dbReference>
<evidence type="ECO:0008006" key="7">
    <source>
        <dbReference type="Google" id="ProtNLM"/>
    </source>
</evidence>
<comment type="subcellular location">
    <subcellularLocation>
        <location evidence="1">Nucleus</location>
    </subcellularLocation>
</comment>
<dbReference type="GO" id="GO:0003700">
    <property type="term" value="F:DNA-binding transcription factor activity"/>
    <property type="evidence" value="ECO:0007669"/>
    <property type="project" value="InterPro"/>
</dbReference>
<keyword evidence="6" id="KW-1185">Reference proteome</keyword>
<dbReference type="GO" id="GO:0003677">
    <property type="term" value="F:DNA binding"/>
    <property type="evidence" value="ECO:0007669"/>
    <property type="project" value="UniProtKB-KW"/>
</dbReference>
<evidence type="ECO:0000256" key="3">
    <source>
        <dbReference type="ARBA" id="ARBA00023125"/>
    </source>
</evidence>
<name>A0A507FH29_9FUNG</name>
<dbReference type="PANTHER" id="PTHR46910:SF3">
    <property type="entry name" value="HALOTOLERANCE PROTEIN 9-RELATED"/>
    <property type="match status" value="1"/>
</dbReference>
<reference evidence="5 6" key="1">
    <citation type="journal article" date="2019" name="Sci. Rep.">
        <title>Comparative genomics of chytrid fungi reveal insights into the obligate biotrophic and pathogenic lifestyle of Synchytrium endobioticum.</title>
        <authorList>
            <person name="van de Vossenberg B.T.L.H."/>
            <person name="Warris S."/>
            <person name="Nguyen H.D.T."/>
            <person name="van Gent-Pelzer M.P.E."/>
            <person name="Joly D.L."/>
            <person name="van de Geest H.C."/>
            <person name="Bonants P.J.M."/>
            <person name="Smith D.S."/>
            <person name="Levesque C.A."/>
            <person name="van der Lee T.A.J."/>
        </authorList>
    </citation>
    <scope>NUCLEOTIDE SEQUENCE [LARGE SCALE GENOMIC DNA]</scope>
    <source>
        <strain evidence="5 6">CBS 675.73</strain>
    </source>
</reference>
<sequence length="1201" mass="132545">MQAPGDPYPLHSNLSSINFTQRSRLNIQYASTASLFQSKMHEGTPLLQPSLGPRNGLSHANKYKYGSVGVFAPPLLDPKRAMSMDRRADSGVVFDATKFRVRRDLSLKQQGDENESDQALESAFSEMKIDSEVDRHTQDLIEFVACIKHLVTVPEGSVFISDAHMGLIRSSVFKVYDSVFKKSASSATTASDHCIASLPKLMSSLTFISNNANRDSSDDNAFPHTQSIDTTSANESIRTALERAMQILGINEDECVVGLVHDRVEFYWVRERLCTVLCCLVGGKTVEARQELASLFTQAQKAEKRDSNQTLVDTEASRPFLDEWDGYEEKELDGKQAAVSQVPVSQVQEESVMSPVVSLLELPSPILEPAYEAYTPTDDGEPTSSTFLVYTGELNAFSPVEPSISSNNNNGGTKESPTITFAEFMKKNPVTREKVQHPRRGLPTIQTKNLIPAFRSRMNLKSAIARIDSDTLSPGDTLIIMSGWKGDTVPTPTATFLPPPPALDEPAIFDGTQTKKALKQGFETVSLARLESSEFLFPGYSRLTVCVQEELATVHFDLSANQSGHVGNPGFDEDMFEVRNRVQDALKFGATRPVCGRCFRVGACCEYLDKDLLRNHSPGSDSAVSFTPGKENDNQDSSVLRSILNADAIALLDHSLPSSTTHSMVDFDLTPTVHDFLLVKAMFETKMGANHRLALINVPHFLANFFVQPPAFRLAMCANAALLFRDELASEVMFAYYRRTRKAVSRSLDRPTVETIPALYFLATISTATGETAFSVTLAKWAVQVIYALDMHIDPTQLPNADQLSEFQIQERRKWYWLVAFWTKLQAITGVTEPVCLPIDKVQLPEDSVALFPILIRIYDIIEAVKVAHARPPSSLEGIPASETCLNIHAKLTQLLTEIPAHRILLPNSSLAPHEGYKVFAEQLSLPKVISKADVIVNTVNFFSAVSMLYRPKMFVLSQVSPSSTSVNAHMLQDLISALDKCVSSALHVVNVFKFLLLSTNDLQMPEGIHPPPHCEDLPKLFDSALFVWALAFNLFEAAIVLWCLACRVNSQWNSLLPNAPSLQDVQADFQVISAFLDILGVNLKGNVTVLTPIIECVKAMKLDVDSVGLQSHGAAVDRVEIQMSVLALTEEGSDSEGCTTGESGEGKKASEDLKVIQEDASPLAFMGLLGFEVLGGVRWKGVHEDEWRQFWEHVQKQLSK</sequence>
<dbReference type="GO" id="GO:0046872">
    <property type="term" value="F:metal ion binding"/>
    <property type="evidence" value="ECO:0007669"/>
    <property type="project" value="UniProtKB-KW"/>
</dbReference>
<gene>
    <name evidence="5" type="ORF">CcCBS67573_g03146</name>
</gene>
<keyword evidence="3" id="KW-0238">DNA-binding</keyword>
<dbReference type="CDD" id="cd12148">
    <property type="entry name" value="fungal_TF_MHR"/>
    <property type="match status" value="1"/>
</dbReference>
<evidence type="ECO:0000256" key="2">
    <source>
        <dbReference type="ARBA" id="ARBA00022723"/>
    </source>
</evidence>
<dbReference type="PANTHER" id="PTHR46910">
    <property type="entry name" value="TRANSCRIPTION FACTOR PDR1"/>
    <property type="match status" value="1"/>
</dbReference>
<evidence type="ECO:0000256" key="4">
    <source>
        <dbReference type="ARBA" id="ARBA00023242"/>
    </source>
</evidence>
<evidence type="ECO:0000313" key="6">
    <source>
        <dbReference type="Proteomes" id="UP000320333"/>
    </source>
</evidence>
<keyword evidence="4" id="KW-0539">Nucleus</keyword>
<proteinExistence type="predicted"/>
<accession>A0A507FH29</accession>
<evidence type="ECO:0000313" key="5">
    <source>
        <dbReference type="EMBL" id="TPX75574.1"/>
    </source>
</evidence>